<feature type="region of interest" description="Disordered" evidence="1">
    <location>
        <begin position="11"/>
        <end position="43"/>
    </location>
</feature>
<dbReference type="Proteomes" id="UP000053958">
    <property type="component" value="Unassembled WGS sequence"/>
</dbReference>
<dbReference type="GeneID" id="25320956"/>
<name>A0A0F4YGQ5_RASE3</name>
<dbReference type="RefSeq" id="XP_013323981.1">
    <property type="nucleotide sequence ID" value="XM_013468527.1"/>
</dbReference>
<evidence type="ECO:0000313" key="2">
    <source>
        <dbReference type="EMBL" id="KKA17369.1"/>
    </source>
</evidence>
<comment type="caution">
    <text evidence="2">The sequence shown here is derived from an EMBL/GenBank/DDBJ whole genome shotgun (WGS) entry which is preliminary data.</text>
</comment>
<accession>A0A0F4YGQ5</accession>
<dbReference type="AlphaFoldDB" id="A0A0F4YGQ5"/>
<keyword evidence="3" id="KW-1185">Reference proteome</keyword>
<sequence>VLTDCPLPAATHPTRLDHAQAPSSPQAHQLPAALSLGRSKQPSRLPAPPPLICCCAAAALLSLLPLPWPCGGPFRRLQVQPAASHTALPPLAIVTDPNHNPSLAAKLRLLPVLCLRNLSSPVRCPLHRCLAS</sequence>
<evidence type="ECO:0000256" key="1">
    <source>
        <dbReference type="SAM" id="MobiDB-lite"/>
    </source>
</evidence>
<dbReference type="EMBL" id="LASV01000663">
    <property type="protein sequence ID" value="KKA17369.1"/>
    <property type="molecule type" value="Genomic_DNA"/>
</dbReference>
<feature type="non-terminal residue" evidence="2">
    <location>
        <position position="1"/>
    </location>
</feature>
<gene>
    <name evidence="2" type="ORF">T310_8805</name>
</gene>
<protein>
    <submittedName>
        <fullName evidence="2">Uncharacterized protein</fullName>
    </submittedName>
</protein>
<proteinExistence type="predicted"/>
<reference evidence="2 3" key="1">
    <citation type="submission" date="2015-04" db="EMBL/GenBank/DDBJ databases">
        <authorList>
            <person name="Heijne W.H."/>
            <person name="Fedorova N.D."/>
            <person name="Nierman W.C."/>
            <person name="Vollebregt A.W."/>
            <person name="Zhao Z."/>
            <person name="Wu L."/>
            <person name="Kumar M."/>
            <person name="Stam H."/>
            <person name="van den Berg M.A."/>
            <person name="Pel H.J."/>
        </authorList>
    </citation>
    <scope>NUCLEOTIDE SEQUENCE [LARGE SCALE GENOMIC DNA]</scope>
    <source>
        <strain evidence="2 3">CBS 393.64</strain>
    </source>
</reference>
<evidence type="ECO:0000313" key="3">
    <source>
        <dbReference type="Proteomes" id="UP000053958"/>
    </source>
</evidence>
<organism evidence="2 3">
    <name type="scientific">Rasamsonia emersonii (strain ATCC 16479 / CBS 393.64 / IMI 116815)</name>
    <dbReference type="NCBI Taxonomy" id="1408163"/>
    <lineage>
        <taxon>Eukaryota</taxon>
        <taxon>Fungi</taxon>
        <taxon>Dikarya</taxon>
        <taxon>Ascomycota</taxon>
        <taxon>Pezizomycotina</taxon>
        <taxon>Eurotiomycetes</taxon>
        <taxon>Eurotiomycetidae</taxon>
        <taxon>Eurotiales</taxon>
        <taxon>Trichocomaceae</taxon>
        <taxon>Rasamsonia</taxon>
    </lineage>
</organism>